<evidence type="ECO:0000313" key="15">
    <source>
        <dbReference type="EMBL" id="OGZ61866.1"/>
    </source>
</evidence>
<feature type="coiled-coil region" evidence="11">
    <location>
        <begin position="539"/>
        <end position="568"/>
    </location>
</feature>
<dbReference type="PANTHER" id="PTHR30580:SF0">
    <property type="entry name" value="PRIMOSOMAL PROTEIN N"/>
    <property type="match status" value="1"/>
</dbReference>
<dbReference type="InterPro" id="IPR042115">
    <property type="entry name" value="PriA_3primeBD_sf"/>
</dbReference>
<evidence type="ECO:0000256" key="3">
    <source>
        <dbReference type="ARBA" id="ARBA00022723"/>
    </source>
</evidence>
<dbReference type="GO" id="GO:0006302">
    <property type="term" value="P:double-strand break repair"/>
    <property type="evidence" value="ECO:0007669"/>
    <property type="project" value="InterPro"/>
</dbReference>
<name>A0A1G2HH91_9BACT</name>
<keyword evidence="11" id="KW-0175">Coiled coil</keyword>
<feature type="domain" description="Primosomal protein N' 3' DNA-binding" evidence="12">
    <location>
        <begin position="27"/>
        <end position="108"/>
    </location>
</feature>
<dbReference type="AlphaFoldDB" id="A0A1G2HH91"/>
<dbReference type="GO" id="GO:0016787">
    <property type="term" value="F:hydrolase activity"/>
    <property type="evidence" value="ECO:0007669"/>
    <property type="project" value="UniProtKB-KW"/>
</dbReference>
<dbReference type="InterPro" id="IPR041236">
    <property type="entry name" value="PriA_C"/>
</dbReference>
<evidence type="ECO:0000256" key="11">
    <source>
        <dbReference type="SAM" id="Coils"/>
    </source>
</evidence>
<evidence type="ECO:0000313" key="16">
    <source>
        <dbReference type="Proteomes" id="UP000179153"/>
    </source>
</evidence>
<dbReference type="PANTHER" id="PTHR30580">
    <property type="entry name" value="PRIMOSOMAL PROTEIN N"/>
    <property type="match status" value="1"/>
</dbReference>
<evidence type="ECO:0000256" key="1">
    <source>
        <dbReference type="ARBA" id="ARBA00022515"/>
    </source>
</evidence>
<evidence type="ECO:0000259" key="14">
    <source>
        <dbReference type="Pfam" id="PF18319"/>
    </source>
</evidence>
<dbReference type="EMBL" id="MHOI01000008">
    <property type="protein sequence ID" value="OGZ61866.1"/>
    <property type="molecule type" value="Genomic_DNA"/>
</dbReference>
<feature type="domain" description="Primosomal protein N C-terminal" evidence="13">
    <location>
        <begin position="530"/>
        <end position="635"/>
    </location>
</feature>
<organism evidence="15 16">
    <name type="scientific">Candidatus Spechtbacteria bacterium RIFCSPLOWO2_01_FULL_46_10</name>
    <dbReference type="NCBI Taxonomy" id="1802163"/>
    <lineage>
        <taxon>Bacteria</taxon>
        <taxon>Candidatus Spechtiibacteriota</taxon>
    </lineage>
</organism>
<accession>A0A1G2HH91</accession>
<sequence length="639" mass="73326">MFLYTVIPLTKIPRPAPQMPLYFSADKFEVGQIVRVPLARRKVAAIIYTCEDAPSKRQDIRRSNYALRNISEALVSHPTFTKKFLNMARSLADYYYEPLGLMLRRMLPPEFSKPQRPLLALLEKLPSPNKPEEKKETSEKTLVIMARDRLTEYKKIIKKTGRYFLYIAPEYPYLHAAHKAFGADVLRKNISVKSWRELWGKAYKSEIFGILGTRAALFTPLSTNTLIIDGENNTSHKSWDQHPKFDTRYAASHVADINGAHLYMGDTLPSITTFYTAKMQHWRIIEKKKKLAPLEIADMRKELAAGNRSVLSAPLQEILRCATKKDRIFLFINRRGLSSALVCRDCGYVETCPHCEASFVLHAERLLICHHCGKRVAAPRVCKSCGGHRIKFLGGGTERVMEEVNKIAPYLKSARLDSDMNVNAESVLSNFKRGKFNVLVGTRLALKEPLLPLLDYSAMIMADTTLNLPAFNSSEQVYEILFRFRALTKKKVWVQTYHADLSLFSRAGETDFKNFFRDELVKRKLLNYPPFAQLIKLTYAHKNDKIAEQEAQITKQKLEIQLKALQNNSDYKLSTVNYQIILGPAPAFIPKVANRYIWYMLIKWPKNEKGEMQDIKLRNRLLSVVGKDWDIDVDPVDVV</sequence>
<keyword evidence="5" id="KW-0378">Hydrolase</keyword>
<evidence type="ECO:0000256" key="4">
    <source>
        <dbReference type="ARBA" id="ARBA00022741"/>
    </source>
</evidence>
<evidence type="ECO:0000256" key="2">
    <source>
        <dbReference type="ARBA" id="ARBA00022705"/>
    </source>
</evidence>
<dbReference type="NCBIfam" id="TIGR00595">
    <property type="entry name" value="priA"/>
    <property type="match status" value="1"/>
</dbReference>
<evidence type="ECO:0000256" key="5">
    <source>
        <dbReference type="ARBA" id="ARBA00022801"/>
    </source>
</evidence>
<proteinExistence type="predicted"/>
<dbReference type="GO" id="GO:0043138">
    <property type="term" value="F:3'-5' DNA helicase activity"/>
    <property type="evidence" value="ECO:0007669"/>
    <property type="project" value="TreeGrafter"/>
</dbReference>
<keyword evidence="4" id="KW-0547">Nucleotide-binding</keyword>
<evidence type="ECO:0000259" key="13">
    <source>
        <dbReference type="Pfam" id="PF18074"/>
    </source>
</evidence>
<comment type="caution">
    <text evidence="15">The sequence shown here is derived from an EMBL/GenBank/DDBJ whole genome shotgun (WGS) entry which is preliminary data.</text>
</comment>
<dbReference type="Pfam" id="PF17764">
    <property type="entry name" value="PriA_3primeBD"/>
    <property type="match status" value="1"/>
</dbReference>
<feature type="domain" description="PriA DNA helicase Cys-rich region (CRR)" evidence="14">
    <location>
        <begin position="352"/>
        <end position="374"/>
    </location>
</feature>
<dbReference type="Proteomes" id="UP000179153">
    <property type="component" value="Unassembled WGS sequence"/>
</dbReference>
<dbReference type="GO" id="GO:0006310">
    <property type="term" value="P:DNA recombination"/>
    <property type="evidence" value="ECO:0007669"/>
    <property type="project" value="InterPro"/>
</dbReference>
<keyword evidence="6" id="KW-0347">Helicase</keyword>
<evidence type="ECO:0000256" key="9">
    <source>
        <dbReference type="ARBA" id="ARBA00023125"/>
    </source>
</evidence>
<protein>
    <submittedName>
        <fullName evidence="15">Primosomal protein N</fullName>
    </submittedName>
</protein>
<dbReference type="InterPro" id="IPR005259">
    <property type="entry name" value="PriA"/>
</dbReference>
<dbReference type="Pfam" id="PF18319">
    <property type="entry name" value="Zn_ribbon_PriA"/>
    <property type="match status" value="1"/>
</dbReference>
<dbReference type="STRING" id="1802163.A2932_01545"/>
<keyword evidence="2" id="KW-0235">DNA replication</keyword>
<gene>
    <name evidence="15" type="ORF">A2932_01545</name>
</gene>
<keyword evidence="1" id="KW-0639">Primosome</keyword>
<keyword evidence="9" id="KW-0238">DNA-binding</keyword>
<dbReference type="Gene3D" id="3.40.50.300">
    <property type="entry name" value="P-loop containing nucleotide triphosphate hydrolases"/>
    <property type="match status" value="1"/>
</dbReference>
<evidence type="ECO:0000256" key="8">
    <source>
        <dbReference type="ARBA" id="ARBA00022840"/>
    </source>
</evidence>
<evidence type="ECO:0000259" key="12">
    <source>
        <dbReference type="Pfam" id="PF17764"/>
    </source>
</evidence>
<dbReference type="GO" id="GO:0006270">
    <property type="term" value="P:DNA replication initiation"/>
    <property type="evidence" value="ECO:0007669"/>
    <property type="project" value="TreeGrafter"/>
</dbReference>
<keyword evidence="10" id="KW-0413">Isomerase</keyword>
<keyword evidence="3" id="KW-0479">Metal-binding</keyword>
<evidence type="ECO:0000256" key="6">
    <source>
        <dbReference type="ARBA" id="ARBA00022806"/>
    </source>
</evidence>
<dbReference type="Pfam" id="PF18074">
    <property type="entry name" value="PriA_C"/>
    <property type="match status" value="1"/>
</dbReference>
<dbReference type="InterPro" id="IPR040498">
    <property type="entry name" value="PriA_CRR"/>
</dbReference>
<evidence type="ECO:0000256" key="10">
    <source>
        <dbReference type="ARBA" id="ARBA00023235"/>
    </source>
</evidence>
<dbReference type="InterPro" id="IPR027417">
    <property type="entry name" value="P-loop_NTPase"/>
</dbReference>
<dbReference type="GO" id="GO:0005524">
    <property type="term" value="F:ATP binding"/>
    <property type="evidence" value="ECO:0007669"/>
    <property type="project" value="UniProtKB-KW"/>
</dbReference>
<reference evidence="15 16" key="1">
    <citation type="journal article" date="2016" name="Nat. Commun.">
        <title>Thousands of microbial genomes shed light on interconnected biogeochemical processes in an aquifer system.</title>
        <authorList>
            <person name="Anantharaman K."/>
            <person name="Brown C.T."/>
            <person name="Hug L.A."/>
            <person name="Sharon I."/>
            <person name="Castelle C.J."/>
            <person name="Probst A.J."/>
            <person name="Thomas B.C."/>
            <person name="Singh A."/>
            <person name="Wilkins M.J."/>
            <person name="Karaoz U."/>
            <person name="Brodie E.L."/>
            <person name="Williams K.H."/>
            <person name="Hubbard S.S."/>
            <person name="Banfield J.F."/>
        </authorList>
    </citation>
    <scope>NUCLEOTIDE SEQUENCE [LARGE SCALE GENOMIC DNA]</scope>
</reference>
<keyword evidence="7" id="KW-0862">Zinc</keyword>
<dbReference type="Gene3D" id="3.40.1440.60">
    <property type="entry name" value="PriA, 3(prime) DNA-binding domain"/>
    <property type="match status" value="1"/>
</dbReference>
<keyword evidence="8" id="KW-0067">ATP-binding</keyword>
<dbReference type="InterPro" id="IPR041222">
    <property type="entry name" value="PriA_3primeBD"/>
</dbReference>
<dbReference type="GO" id="GO:0003677">
    <property type="term" value="F:DNA binding"/>
    <property type="evidence" value="ECO:0007669"/>
    <property type="project" value="UniProtKB-KW"/>
</dbReference>
<evidence type="ECO:0000256" key="7">
    <source>
        <dbReference type="ARBA" id="ARBA00022833"/>
    </source>
</evidence>